<gene>
    <name evidence="3" type="ORF">VNO78_15129</name>
</gene>
<feature type="transmembrane region" description="Helical" evidence="2">
    <location>
        <begin position="69"/>
        <end position="89"/>
    </location>
</feature>
<evidence type="ECO:0000313" key="4">
    <source>
        <dbReference type="Proteomes" id="UP001386955"/>
    </source>
</evidence>
<reference evidence="3 4" key="1">
    <citation type="submission" date="2024-01" db="EMBL/GenBank/DDBJ databases">
        <title>The genomes of 5 underutilized Papilionoideae crops provide insights into root nodulation and disease resistanc.</title>
        <authorList>
            <person name="Jiang F."/>
        </authorList>
    </citation>
    <scope>NUCLEOTIDE SEQUENCE [LARGE SCALE GENOMIC DNA]</scope>
    <source>
        <strain evidence="3">DUOXIRENSHENG_FW03</strain>
        <tissue evidence="3">Leaves</tissue>
    </source>
</reference>
<dbReference type="Proteomes" id="UP001386955">
    <property type="component" value="Unassembled WGS sequence"/>
</dbReference>
<dbReference type="AlphaFoldDB" id="A0AAN9SED6"/>
<keyword evidence="2" id="KW-0472">Membrane</keyword>
<evidence type="ECO:0000256" key="1">
    <source>
        <dbReference type="SAM" id="MobiDB-lite"/>
    </source>
</evidence>
<sequence>MTNVIYLWPPRDPLGGICSSSLCNLFTEDLWITGVNLVHCNTLSSLISPTHNCLALQFRRCFNPSIDSFLGYVFWVPNNIQASIFLLLFSSEEKKKKKKEERSPDFSFLSTSISA</sequence>
<evidence type="ECO:0000256" key="2">
    <source>
        <dbReference type="SAM" id="Phobius"/>
    </source>
</evidence>
<comment type="caution">
    <text evidence="3">The sequence shown here is derived from an EMBL/GenBank/DDBJ whole genome shotgun (WGS) entry which is preliminary data.</text>
</comment>
<accession>A0AAN9SED6</accession>
<organism evidence="3 4">
    <name type="scientific">Psophocarpus tetragonolobus</name>
    <name type="common">Winged bean</name>
    <name type="synonym">Dolichos tetragonolobus</name>
    <dbReference type="NCBI Taxonomy" id="3891"/>
    <lineage>
        <taxon>Eukaryota</taxon>
        <taxon>Viridiplantae</taxon>
        <taxon>Streptophyta</taxon>
        <taxon>Embryophyta</taxon>
        <taxon>Tracheophyta</taxon>
        <taxon>Spermatophyta</taxon>
        <taxon>Magnoliopsida</taxon>
        <taxon>eudicotyledons</taxon>
        <taxon>Gunneridae</taxon>
        <taxon>Pentapetalae</taxon>
        <taxon>rosids</taxon>
        <taxon>fabids</taxon>
        <taxon>Fabales</taxon>
        <taxon>Fabaceae</taxon>
        <taxon>Papilionoideae</taxon>
        <taxon>50 kb inversion clade</taxon>
        <taxon>NPAAA clade</taxon>
        <taxon>indigoferoid/millettioid clade</taxon>
        <taxon>Phaseoleae</taxon>
        <taxon>Psophocarpus</taxon>
    </lineage>
</organism>
<dbReference type="EMBL" id="JAYMYS010000004">
    <property type="protein sequence ID" value="KAK7394597.1"/>
    <property type="molecule type" value="Genomic_DNA"/>
</dbReference>
<keyword evidence="4" id="KW-1185">Reference proteome</keyword>
<evidence type="ECO:0000313" key="3">
    <source>
        <dbReference type="EMBL" id="KAK7394597.1"/>
    </source>
</evidence>
<keyword evidence="2" id="KW-1133">Transmembrane helix</keyword>
<name>A0AAN9SED6_PSOTE</name>
<keyword evidence="2" id="KW-0812">Transmembrane</keyword>
<proteinExistence type="predicted"/>
<feature type="region of interest" description="Disordered" evidence="1">
    <location>
        <begin position="94"/>
        <end position="115"/>
    </location>
</feature>
<protein>
    <submittedName>
        <fullName evidence="3">Uncharacterized protein</fullName>
    </submittedName>
</protein>